<dbReference type="AlphaFoldDB" id="A0A1T1GSP7"/>
<dbReference type="EMBL" id="MVKX01000009">
    <property type="protein sequence ID" value="OOV80613.1"/>
    <property type="molecule type" value="Genomic_DNA"/>
</dbReference>
<gene>
    <name evidence="1" type="ORF">B1202_13460</name>
</gene>
<sequence length="122" mass="14478">MTVHIKRIYDEKSPDDGKRILVDRLWPRGISKVSAELDLWPKALSPSTDLRRWYHQDEAMASRWNEFKQRYLQEIQPHQAELEQLRAWEKEEPLTLLTAAKHMDKNHAHILKALILNTSLEI</sequence>
<dbReference type="InterPro" id="IPR052552">
    <property type="entry name" value="YeaO-like"/>
</dbReference>
<dbReference type="PANTHER" id="PTHR36849">
    <property type="entry name" value="CYTOPLASMIC PROTEIN-RELATED"/>
    <property type="match status" value="1"/>
</dbReference>
<name>A0A1T1GSP7_9GAMM</name>
<protein>
    <submittedName>
        <fullName evidence="1">MarR family transcriptional regulator</fullName>
    </submittedName>
</protein>
<accession>A0A1T1GSP7</accession>
<comment type="caution">
    <text evidence="1">The sequence shown here is derived from an EMBL/GenBank/DDBJ whole genome shotgun (WGS) entry which is preliminary data.</text>
</comment>
<dbReference type="Proteomes" id="UP000191160">
    <property type="component" value="Unassembled WGS sequence"/>
</dbReference>
<evidence type="ECO:0000313" key="1">
    <source>
        <dbReference type="EMBL" id="OOV80613.1"/>
    </source>
</evidence>
<dbReference type="PANTHER" id="PTHR36849:SF1">
    <property type="entry name" value="CYTOPLASMIC PROTEIN"/>
    <property type="match status" value="1"/>
</dbReference>
<organism evidence="1 2">
    <name type="scientific">Acinetobacter amyesii</name>
    <dbReference type="NCBI Taxonomy" id="2942470"/>
    <lineage>
        <taxon>Bacteria</taxon>
        <taxon>Pseudomonadati</taxon>
        <taxon>Pseudomonadota</taxon>
        <taxon>Gammaproteobacteria</taxon>
        <taxon>Moraxellales</taxon>
        <taxon>Moraxellaceae</taxon>
        <taxon>Acinetobacter</taxon>
    </lineage>
</organism>
<dbReference type="RefSeq" id="WP_078191121.1">
    <property type="nucleotide sequence ID" value="NZ_JAMCOZ010000001.1"/>
</dbReference>
<proteinExistence type="predicted"/>
<dbReference type="Pfam" id="PF22752">
    <property type="entry name" value="DUF488-N3i"/>
    <property type="match status" value="1"/>
</dbReference>
<reference evidence="1 2" key="1">
    <citation type="submission" date="2017-02" db="EMBL/GenBank/DDBJ databases">
        <title>Acinetobacter sp. ANC 4945, whole genome shotgun sequencing project.</title>
        <authorList>
            <person name="Radolfova-Krizova L."/>
            <person name="Al Atrouni A."/>
            <person name="Nemec A."/>
        </authorList>
    </citation>
    <scope>NUCLEOTIDE SEQUENCE [LARGE SCALE GENOMIC DNA]</scope>
    <source>
        <strain evidence="1 2">ANC 4945</strain>
    </source>
</reference>
<keyword evidence="2" id="KW-1185">Reference proteome</keyword>
<evidence type="ECO:0000313" key="2">
    <source>
        <dbReference type="Proteomes" id="UP000191160"/>
    </source>
</evidence>